<feature type="region of interest" description="Disordered" evidence="2">
    <location>
        <begin position="639"/>
        <end position="658"/>
    </location>
</feature>
<dbReference type="PANTHER" id="PTHR38701:SF1">
    <property type="entry name" value="UP-REGULATED DURING SEPTATION PROTEIN 1 DOMAIN-CONTAINING PROTEIN"/>
    <property type="match status" value="1"/>
</dbReference>
<keyword evidence="4" id="KW-1185">Reference proteome</keyword>
<evidence type="ECO:0000313" key="3">
    <source>
        <dbReference type="EMBL" id="KAH6657085.1"/>
    </source>
</evidence>
<feature type="compositionally biased region" description="Basic and acidic residues" evidence="2">
    <location>
        <begin position="150"/>
        <end position="167"/>
    </location>
</feature>
<accession>A0A9P8UQF5</accession>
<dbReference type="PANTHER" id="PTHR38701">
    <property type="entry name" value="CHROMOSOME 8, WHOLE GENOME SHOTGUN SEQUENCE"/>
    <property type="match status" value="1"/>
</dbReference>
<comment type="caution">
    <text evidence="3">The sequence shown here is derived from an EMBL/GenBank/DDBJ whole genome shotgun (WGS) entry which is preliminary data.</text>
</comment>
<protein>
    <submittedName>
        <fullName evidence="3">Uncharacterized protein</fullName>
    </submittedName>
</protein>
<feature type="compositionally biased region" description="Polar residues" evidence="2">
    <location>
        <begin position="234"/>
        <end position="259"/>
    </location>
</feature>
<sequence>MPYDRSPNPTAGRPQVPMLSAGAARAVNKPTLAPKIAIKPSQGPTLAANAHTPLPKRTLRPGTGNVATPAPSRSTPQPEEDPLAFLSNNITPRSGKRQGRVESANSTPSGTPTQDAWERDARGGISPAPHNPDATRRPVASFTSNPSMPGKHEVRADLDSKFFHASEVKSTQPPPQKHTLAKAPSFFYANGNKPEKKPNTPSITSAPSHDNLSSKFVYANGTPDLKPSPPLGTSRPSSVVSMASRAPSSRPTSTHNGLGSAQRPASPARIAQPPHVAQSKHASRPQLTSTPSLGPPLGLRRTSTGTSISRGAHSRNSSGSRLSMGEAEMKHALVPPGPTSPLASPSLASPMHAPLSLASIIQAAEEFGDDESIPSPDGSRSDARSLHEVQSPARSTHSGDPLGDLVANARRERKVQDLQITNASLEAINRTLERQLRKQTAELRRFRRMSRAGGLPAIPSVASSRVVSDAHSAHSAQTGIEGLSFSDLEEEDSDDEPPDEEDESFSDTDSANESLSPTIIAERDARRMKRDEKRLQLDLSKHQELLVDSQKINQSIKRCMDWTEELIKEGKKALEYSVRVSDVEIHRPRVLNPVDEDDEPTQASINFDADATLDDISVLIDEGHGNSERIMPLEPKLAGWKPESQTCETDAQLPVQDG</sequence>
<organism evidence="3 4">
    <name type="scientific">Truncatella angustata</name>
    <dbReference type="NCBI Taxonomy" id="152316"/>
    <lineage>
        <taxon>Eukaryota</taxon>
        <taxon>Fungi</taxon>
        <taxon>Dikarya</taxon>
        <taxon>Ascomycota</taxon>
        <taxon>Pezizomycotina</taxon>
        <taxon>Sordariomycetes</taxon>
        <taxon>Xylariomycetidae</taxon>
        <taxon>Amphisphaeriales</taxon>
        <taxon>Sporocadaceae</taxon>
        <taxon>Truncatella</taxon>
    </lineage>
</organism>
<feature type="region of interest" description="Disordered" evidence="2">
    <location>
        <begin position="469"/>
        <end position="527"/>
    </location>
</feature>
<feature type="compositionally biased region" description="Polar residues" evidence="2">
    <location>
        <begin position="103"/>
        <end position="114"/>
    </location>
</feature>
<feature type="compositionally biased region" description="Polar residues" evidence="2">
    <location>
        <begin position="301"/>
        <end position="321"/>
    </location>
</feature>
<reference evidence="3" key="1">
    <citation type="journal article" date="2021" name="Nat. Commun.">
        <title>Genetic determinants of endophytism in the Arabidopsis root mycobiome.</title>
        <authorList>
            <person name="Mesny F."/>
            <person name="Miyauchi S."/>
            <person name="Thiergart T."/>
            <person name="Pickel B."/>
            <person name="Atanasova L."/>
            <person name="Karlsson M."/>
            <person name="Huettel B."/>
            <person name="Barry K.W."/>
            <person name="Haridas S."/>
            <person name="Chen C."/>
            <person name="Bauer D."/>
            <person name="Andreopoulos W."/>
            <person name="Pangilinan J."/>
            <person name="LaButti K."/>
            <person name="Riley R."/>
            <person name="Lipzen A."/>
            <person name="Clum A."/>
            <person name="Drula E."/>
            <person name="Henrissat B."/>
            <person name="Kohler A."/>
            <person name="Grigoriev I.V."/>
            <person name="Martin F.M."/>
            <person name="Hacquard S."/>
        </authorList>
    </citation>
    <scope>NUCLEOTIDE SEQUENCE</scope>
    <source>
        <strain evidence="3">MPI-SDFR-AT-0073</strain>
    </source>
</reference>
<dbReference type="GeneID" id="70133515"/>
<feature type="coiled-coil region" evidence="1">
    <location>
        <begin position="415"/>
        <end position="449"/>
    </location>
</feature>
<evidence type="ECO:0000313" key="4">
    <source>
        <dbReference type="Proteomes" id="UP000758603"/>
    </source>
</evidence>
<feature type="compositionally biased region" description="Polar residues" evidence="2">
    <location>
        <begin position="508"/>
        <end position="517"/>
    </location>
</feature>
<feature type="compositionally biased region" description="Low complexity" evidence="2">
    <location>
        <begin position="340"/>
        <end position="350"/>
    </location>
</feature>
<dbReference type="Proteomes" id="UP000758603">
    <property type="component" value="Unassembled WGS sequence"/>
</dbReference>
<feature type="compositionally biased region" description="Acidic residues" evidence="2">
    <location>
        <begin position="487"/>
        <end position="506"/>
    </location>
</feature>
<proteinExistence type="predicted"/>
<gene>
    <name evidence="3" type="ORF">BKA67DRAFT_590788</name>
</gene>
<feature type="region of interest" description="Disordered" evidence="2">
    <location>
        <begin position="362"/>
        <end position="410"/>
    </location>
</feature>
<dbReference type="RefSeq" id="XP_045961319.1">
    <property type="nucleotide sequence ID" value="XM_046104624.1"/>
</dbReference>
<dbReference type="EMBL" id="JAGPXC010000002">
    <property type="protein sequence ID" value="KAH6657085.1"/>
    <property type="molecule type" value="Genomic_DNA"/>
</dbReference>
<keyword evidence="1" id="KW-0175">Coiled coil</keyword>
<name>A0A9P8UQF5_9PEZI</name>
<dbReference type="OrthoDB" id="2555519at2759"/>
<feature type="compositionally biased region" description="Polar residues" evidence="2">
    <location>
        <begin position="199"/>
        <end position="214"/>
    </location>
</feature>
<dbReference type="AlphaFoldDB" id="A0A9P8UQF5"/>
<evidence type="ECO:0000256" key="2">
    <source>
        <dbReference type="SAM" id="MobiDB-lite"/>
    </source>
</evidence>
<feature type="region of interest" description="Disordered" evidence="2">
    <location>
        <begin position="1"/>
        <end position="350"/>
    </location>
</feature>
<evidence type="ECO:0000256" key="1">
    <source>
        <dbReference type="SAM" id="Coils"/>
    </source>
</evidence>